<protein>
    <recommendedName>
        <fullName evidence="4">Bacteriocin</fullName>
    </recommendedName>
</protein>
<dbReference type="RefSeq" id="WP_128561244.1">
    <property type="nucleotide sequence ID" value="NZ_BPQH01000021.1"/>
</dbReference>
<dbReference type="Proteomes" id="UP001055167">
    <property type="component" value="Unassembled WGS sequence"/>
</dbReference>
<feature type="compositionally biased region" description="Polar residues" evidence="1">
    <location>
        <begin position="1"/>
        <end position="14"/>
    </location>
</feature>
<comment type="caution">
    <text evidence="2">The sequence shown here is derived from an EMBL/GenBank/DDBJ whole genome shotgun (WGS) entry which is preliminary data.</text>
</comment>
<keyword evidence="3" id="KW-1185">Reference proteome</keyword>
<evidence type="ECO:0000256" key="1">
    <source>
        <dbReference type="SAM" id="MobiDB-lite"/>
    </source>
</evidence>
<evidence type="ECO:0000313" key="3">
    <source>
        <dbReference type="Proteomes" id="UP001055167"/>
    </source>
</evidence>
<accession>A0ABQ4R7E5</accession>
<evidence type="ECO:0008006" key="4">
    <source>
        <dbReference type="Google" id="ProtNLM"/>
    </source>
</evidence>
<gene>
    <name evidence="2" type="ORF">OPKNFCMD_5496</name>
</gene>
<reference evidence="2" key="1">
    <citation type="journal article" date="2021" name="Front. Microbiol.">
        <title>Comprehensive Comparative Genomics and Phenotyping of Methylobacterium Species.</title>
        <authorList>
            <person name="Alessa O."/>
            <person name="Ogura Y."/>
            <person name="Fujitani Y."/>
            <person name="Takami H."/>
            <person name="Hayashi T."/>
            <person name="Sahin N."/>
            <person name="Tani A."/>
        </authorList>
    </citation>
    <scope>NUCLEOTIDE SEQUENCE</scope>
    <source>
        <strain evidence="2">KCTC 52305</strain>
    </source>
</reference>
<feature type="region of interest" description="Disordered" evidence="1">
    <location>
        <begin position="1"/>
        <end position="30"/>
    </location>
</feature>
<sequence>MTKATQNFAQTGSLSDADLDQVSGGLNPQPLPPKESFKLFSSFSFLKVLPSFSLPSFFRF</sequence>
<evidence type="ECO:0000313" key="2">
    <source>
        <dbReference type="EMBL" id="GJD52729.1"/>
    </source>
</evidence>
<organism evidence="2 3">
    <name type="scientific">Methylobacterium crusticola</name>
    <dbReference type="NCBI Taxonomy" id="1697972"/>
    <lineage>
        <taxon>Bacteria</taxon>
        <taxon>Pseudomonadati</taxon>
        <taxon>Pseudomonadota</taxon>
        <taxon>Alphaproteobacteria</taxon>
        <taxon>Hyphomicrobiales</taxon>
        <taxon>Methylobacteriaceae</taxon>
        <taxon>Methylobacterium</taxon>
    </lineage>
</organism>
<reference evidence="2" key="2">
    <citation type="submission" date="2021-08" db="EMBL/GenBank/DDBJ databases">
        <authorList>
            <person name="Tani A."/>
            <person name="Ola A."/>
            <person name="Ogura Y."/>
            <person name="Katsura K."/>
            <person name="Hayashi T."/>
        </authorList>
    </citation>
    <scope>NUCLEOTIDE SEQUENCE</scope>
    <source>
        <strain evidence="2">KCTC 52305</strain>
    </source>
</reference>
<proteinExistence type="predicted"/>
<name>A0ABQ4R7E5_9HYPH</name>
<dbReference type="EMBL" id="BPQH01000021">
    <property type="protein sequence ID" value="GJD52729.1"/>
    <property type="molecule type" value="Genomic_DNA"/>
</dbReference>